<dbReference type="AlphaFoldDB" id="A0AAV7MYV7"/>
<keyword evidence="2" id="KW-0805">Transcription regulation</keyword>
<feature type="domain" description="Fork-head" evidence="8">
    <location>
        <begin position="1"/>
        <end position="69"/>
    </location>
</feature>
<feature type="region of interest" description="Disordered" evidence="7">
    <location>
        <begin position="103"/>
        <end position="136"/>
    </location>
</feature>
<dbReference type="InterPro" id="IPR036390">
    <property type="entry name" value="WH_DNA-bd_sf"/>
</dbReference>
<evidence type="ECO:0000256" key="1">
    <source>
        <dbReference type="ARBA" id="ARBA00004123"/>
    </source>
</evidence>
<evidence type="ECO:0000256" key="4">
    <source>
        <dbReference type="ARBA" id="ARBA00023163"/>
    </source>
</evidence>
<dbReference type="GO" id="GO:0005634">
    <property type="term" value="C:nucleus"/>
    <property type="evidence" value="ECO:0007669"/>
    <property type="project" value="UniProtKB-SubCell"/>
</dbReference>
<dbReference type="SMART" id="SM00339">
    <property type="entry name" value="FH"/>
    <property type="match status" value="1"/>
</dbReference>
<keyword evidence="10" id="KW-1185">Reference proteome</keyword>
<dbReference type="Gene3D" id="1.10.10.10">
    <property type="entry name" value="Winged helix-like DNA-binding domain superfamily/Winged helix DNA-binding domain"/>
    <property type="match status" value="1"/>
</dbReference>
<evidence type="ECO:0000256" key="3">
    <source>
        <dbReference type="ARBA" id="ARBA00023125"/>
    </source>
</evidence>
<dbReference type="Proteomes" id="UP001066276">
    <property type="component" value="Chromosome 9"/>
</dbReference>
<dbReference type="PROSITE" id="PS50039">
    <property type="entry name" value="FORK_HEAD_3"/>
    <property type="match status" value="1"/>
</dbReference>
<dbReference type="CDD" id="cd20031">
    <property type="entry name" value="FH_FOXN2-like"/>
    <property type="match status" value="1"/>
</dbReference>
<dbReference type="GO" id="GO:0000987">
    <property type="term" value="F:cis-regulatory region sequence-specific DNA binding"/>
    <property type="evidence" value="ECO:0007669"/>
    <property type="project" value="TreeGrafter"/>
</dbReference>
<dbReference type="InterPro" id="IPR030456">
    <property type="entry name" value="TF_fork_head_CS_2"/>
</dbReference>
<evidence type="ECO:0000313" key="10">
    <source>
        <dbReference type="Proteomes" id="UP001066276"/>
    </source>
</evidence>
<dbReference type="PRINTS" id="PR00053">
    <property type="entry name" value="FORKHEAD"/>
</dbReference>
<dbReference type="InterPro" id="IPR047119">
    <property type="entry name" value="FOXN2/3-like"/>
</dbReference>
<evidence type="ECO:0000256" key="2">
    <source>
        <dbReference type="ARBA" id="ARBA00023015"/>
    </source>
</evidence>
<organism evidence="9 10">
    <name type="scientific">Pleurodeles waltl</name>
    <name type="common">Iberian ribbed newt</name>
    <dbReference type="NCBI Taxonomy" id="8319"/>
    <lineage>
        <taxon>Eukaryota</taxon>
        <taxon>Metazoa</taxon>
        <taxon>Chordata</taxon>
        <taxon>Craniata</taxon>
        <taxon>Vertebrata</taxon>
        <taxon>Euteleostomi</taxon>
        <taxon>Amphibia</taxon>
        <taxon>Batrachia</taxon>
        <taxon>Caudata</taxon>
        <taxon>Salamandroidea</taxon>
        <taxon>Salamandridae</taxon>
        <taxon>Pleurodelinae</taxon>
        <taxon>Pleurodeles</taxon>
    </lineage>
</organism>
<proteinExistence type="predicted"/>
<protein>
    <recommendedName>
        <fullName evidence="8">Fork-head domain-containing protein</fullName>
    </recommendedName>
</protein>
<gene>
    <name evidence="9" type="ORF">NDU88_005897</name>
</gene>
<keyword evidence="3 6" id="KW-0238">DNA-binding</keyword>
<comment type="subcellular location">
    <subcellularLocation>
        <location evidence="1 6">Nucleus</location>
    </subcellularLocation>
</comment>
<evidence type="ECO:0000259" key="8">
    <source>
        <dbReference type="PROSITE" id="PS50039"/>
    </source>
</evidence>
<keyword evidence="5 6" id="KW-0539">Nucleus</keyword>
<comment type="caution">
    <text evidence="9">The sequence shown here is derived from an EMBL/GenBank/DDBJ whole genome shotgun (WGS) entry which is preliminary data.</text>
</comment>
<evidence type="ECO:0000313" key="9">
    <source>
        <dbReference type="EMBL" id="KAJ1108521.1"/>
    </source>
</evidence>
<sequence>MAIEGSQSKCLPVKDIYSWILNTFPYYKEASMGWKNSVRHNLSLSKCFRKVQTDSAKIEGKGSLWCVEPKFRHLLIDGLRKNWCGQSCDTSRQGALSQILLGPPADELEESTPNETGGGTDGCGQQSSDLLQQAGPHNKDHTYSIVNIQLVQGGAEQMLFTSDPSTPEDGSCLELLVFSDPTGSRLDWCIEAMGLVEVDNEAREAARSLLHLAGIQY</sequence>
<name>A0AAV7MYV7_PLEWA</name>
<dbReference type="SUPFAM" id="SSF46785">
    <property type="entry name" value="Winged helix' DNA-binding domain"/>
    <property type="match status" value="1"/>
</dbReference>
<dbReference type="InterPro" id="IPR036388">
    <property type="entry name" value="WH-like_DNA-bd_sf"/>
</dbReference>
<dbReference type="PANTHER" id="PTHR13962:SF26">
    <property type="entry name" value="FORKHEAD BOX PROTEIN N2"/>
    <property type="match status" value="1"/>
</dbReference>
<dbReference type="PANTHER" id="PTHR13962">
    <property type="entry name" value="FORKHEAD BOX PROTEIN N3-LIKE PROTEIN-RELATED"/>
    <property type="match status" value="1"/>
</dbReference>
<feature type="DNA-binding region" description="Fork-head" evidence="6">
    <location>
        <begin position="1"/>
        <end position="69"/>
    </location>
</feature>
<dbReference type="PROSITE" id="PS00658">
    <property type="entry name" value="FORK_HEAD_2"/>
    <property type="match status" value="1"/>
</dbReference>
<evidence type="ECO:0000256" key="5">
    <source>
        <dbReference type="ARBA" id="ARBA00023242"/>
    </source>
</evidence>
<reference evidence="9" key="1">
    <citation type="journal article" date="2022" name="bioRxiv">
        <title>Sequencing and chromosome-scale assembly of the giantPleurodeles waltlgenome.</title>
        <authorList>
            <person name="Brown T."/>
            <person name="Elewa A."/>
            <person name="Iarovenko S."/>
            <person name="Subramanian E."/>
            <person name="Araus A.J."/>
            <person name="Petzold A."/>
            <person name="Susuki M."/>
            <person name="Suzuki K.-i.T."/>
            <person name="Hayashi T."/>
            <person name="Toyoda A."/>
            <person name="Oliveira C."/>
            <person name="Osipova E."/>
            <person name="Leigh N.D."/>
            <person name="Simon A."/>
            <person name="Yun M.H."/>
        </authorList>
    </citation>
    <scope>NUCLEOTIDE SEQUENCE</scope>
    <source>
        <strain evidence="9">20211129_DDA</strain>
        <tissue evidence="9">Liver</tissue>
    </source>
</reference>
<dbReference type="EMBL" id="JANPWB010000013">
    <property type="protein sequence ID" value="KAJ1108521.1"/>
    <property type="molecule type" value="Genomic_DNA"/>
</dbReference>
<accession>A0AAV7MYV7</accession>
<evidence type="ECO:0000256" key="7">
    <source>
        <dbReference type="SAM" id="MobiDB-lite"/>
    </source>
</evidence>
<keyword evidence="4" id="KW-0804">Transcription</keyword>
<dbReference type="InterPro" id="IPR001766">
    <property type="entry name" value="Fork_head_dom"/>
</dbReference>
<dbReference type="GO" id="GO:0003700">
    <property type="term" value="F:DNA-binding transcription factor activity"/>
    <property type="evidence" value="ECO:0007669"/>
    <property type="project" value="InterPro"/>
</dbReference>
<evidence type="ECO:0000256" key="6">
    <source>
        <dbReference type="PROSITE-ProRule" id="PRU00089"/>
    </source>
</evidence>
<dbReference type="Pfam" id="PF00250">
    <property type="entry name" value="Forkhead"/>
    <property type="match status" value="1"/>
</dbReference>